<dbReference type="GO" id="GO:0006633">
    <property type="term" value="P:fatty acid biosynthetic process"/>
    <property type="evidence" value="ECO:0007669"/>
    <property type="project" value="InterPro"/>
</dbReference>
<evidence type="ECO:0000256" key="3">
    <source>
        <dbReference type="ARBA" id="ARBA00023098"/>
    </source>
</evidence>
<evidence type="ECO:0000256" key="2">
    <source>
        <dbReference type="ARBA" id="ARBA00022801"/>
    </source>
</evidence>
<dbReference type="PANTHER" id="PTHR38764">
    <property type="entry name" value="ACYL CARRIER PROTEIN PHOSPHODIESTERASE"/>
    <property type="match status" value="1"/>
</dbReference>
<dbReference type="PIRSF" id="PIRSF011489">
    <property type="entry name" value="DUF479"/>
    <property type="match status" value="1"/>
</dbReference>
<name>A0A1M4SJ19_9FLAO</name>
<dbReference type="InterPro" id="IPR007431">
    <property type="entry name" value="ACP_PD"/>
</dbReference>
<gene>
    <name evidence="4" type="ORF">SAMN05444278_101189</name>
</gene>
<dbReference type="RefSeq" id="WP_073190750.1">
    <property type="nucleotide sequence ID" value="NZ_FQTW01000001.1"/>
</dbReference>
<sequence length="195" mass="23081">MNYLAHLYLSGDDQQVLIGNFMADSIKGNQYLNYPKGIQNGILLHRFIDSFTDAHPLIVKLKQFMYKDLHHYSGVAIDVLLDHILAKNWSKYSKVELIDFVQNCYFVLKENYDLLTENVKRFLPIMIKHDWLYNYRTVEGITQILKQMNKRLKHEVDLSKSVYIMQQNIQLFESHFNSFIAELNQEVNIFQSNIN</sequence>
<dbReference type="GO" id="GO:0008770">
    <property type="term" value="F:[acyl-carrier-protein] phosphodiesterase activity"/>
    <property type="evidence" value="ECO:0007669"/>
    <property type="project" value="InterPro"/>
</dbReference>
<organism evidence="4 5">
    <name type="scientific">Psychroflexus salarius</name>
    <dbReference type="NCBI Taxonomy" id="1155689"/>
    <lineage>
        <taxon>Bacteria</taxon>
        <taxon>Pseudomonadati</taxon>
        <taxon>Bacteroidota</taxon>
        <taxon>Flavobacteriia</taxon>
        <taxon>Flavobacteriales</taxon>
        <taxon>Flavobacteriaceae</taxon>
        <taxon>Psychroflexus</taxon>
    </lineage>
</organism>
<evidence type="ECO:0000313" key="5">
    <source>
        <dbReference type="Proteomes" id="UP000184462"/>
    </source>
</evidence>
<dbReference type="Pfam" id="PF04336">
    <property type="entry name" value="ACP_PD"/>
    <property type="match status" value="1"/>
</dbReference>
<reference evidence="4 5" key="1">
    <citation type="submission" date="2016-11" db="EMBL/GenBank/DDBJ databases">
        <authorList>
            <person name="Jaros S."/>
            <person name="Januszkiewicz K."/>
            <person name="Wedrychowicz H."/>
        </authorList>
    </citation>
    <scope>NUCLEOTIDE SEQUENCE [LARGE SCALE GENOMIC DNA]</scope>
    <source>
        <strain evidence="4 5">DSM 25661</strain>
    </source>
</reference>
<dbReference type="AlphaFoldDB" id="A0A1M4SJ19"/>
<proteinExistence type="predicted"/>
<dbReference type="Proteomes" id="UP000184462">
    <property type="component" value="Unassembled WGS sequence"/>
</dbReference>
<keyword evidence="5" id="KW-1185">Reference proteome</keyword>
<protein>
    <submittedName>
        <fullName evidence="4">Acyl carrier protein phosphodiesterase</fullName>
    </submittedName>
</protein>
<dbReference type="EMBL" id="FQTW01000001">
    <property type="protein sequence ID" value="SHE32264.1"/>
    <property type="molecule type" value="Genomic_DNA"/>
</dbReference>
<keyword evidence="2" id="KW-0378">Hydrolase</keyword>
<evidence type="ECO:0000313" key="4">
    <source>
        <dbReference type="EMBL" id="SHE32264.1"/>
    </source>
</evidence>
<accession>A0A1M4SJ19</accession>
<dbReference type="OrthoDB" id="8442777at2"/>
<keyword evidence="1" id="KW-0444">Lipid biosynthesis</keyword>
<evidence type="ECO:0000256" key="1">
    <source>
        <dbReference type="ARBA" id="ARBA00022516"/>
    </source>
</evidence>
<dbReference type="PANTHER" id="PTHR38764:SF1">
    <property type="entry name" value="ACYL CARRIER PROTEIN PHOSPHODIESTERASE"/>
    <property type="match status" value="1"/>
</dbReference>
<dbReference type="STRING" id="1155689.SAMN05444278_101189"/>
<keyword evidence="3" id="KW-0443">Lipid metabolism</keyword>